<protein>
    <submittedName>
        <fullName evidence="1">Uncharacterized protein</fullName>
    </submittedName>
</protein>
<sequence>MNAELRNARRRRRTFATVAAFLARRPAYNREWFDDGLRRIEGVRQRAAIKVDGDERRTDLLMAAIALAMLLEIPHSQISPEIRSLVPMLAGESYA</sequence>
<reference evidence="1 2" key="1">
    <citation type="submission" date="2023-11" db="EMBL/GenBank/DDBJ databases">
        <title>Genome sequence of Microbacterium rhizosphaerae KACC 19337.</title>
        <authorList>
            <person name="Choi H."/>
            <person name="Kim S."/>
            <person name="Kim Y."/>
            <person name="Kwon S.-W."/>
            <person name="Heo J."/>
        </authorList>
    </citation>
    <scope>NUCLEOTIDE SEQUENCE [LARGE SCALE GENOMIC DNA]</scope>
    <source>
        <strain evidence="1 2">KACC 19337</strain>
    </source>
</reference>
<name>A0ABZ0SV87_9MICO</name>
<evidence type="ECO:0000313" key="2">
    <source>
        <dbReference type="Proteomes" id="UP001323798"/>
    </source>
</evidence>
<accession>A0ABZ0SV87</accession>
<dbReference type="EMBL" id="CP139368">
    <property type="protein sequence ID" value="WPR91321.1"/>
    <property type="molecule type" value="Genomic_DNA"/>
</dbReference>
<proteinExistence type="predicted"/>
<organism evidence="1 2">
    <name type="scientific">Microbacterium rhizosphaerae</name>
    <dbReference type="NCBI Taxonomy" id="1678237"/>
    <lineage>
        <taxon>Bacteria</taxon>
        <taxon>Bacillati</taxon>
        <taxon>Actinomycetota</taxon>
        <taxon>Actinomycetes</taxon>
        <taxon>Micrococcales</taxon>
        <taxon>Microbacteriaceae</taxon>
        <taxon>Microbacterium</taxon>
    </lineage>
</organism>
<keyword evidence="2" id="KW-1185">Reference proteome</keyword>
<dbReference type="RefSeq" id="WP_320944022.1">
    <property type="nucleotide sequence ID" value="NZ_BAABEU010000007.1"/>
</dbReference>
<dbReference type="Proteomes" id="UP001323798">
    <property type="component" value="Chromosome"/>
</dbReference>
<gene>
    <name evidence="1" type="ORF">SM116_08610</name>
</gene>
<evidence type="ECO:0000313" key="1">
    <source>
        <dbReference type="EMBL" id="WPR91321.1"/>
    </source>
</evidence>